<dbReference type="EC" id="6.1.1.5" evidence="1"/>
<evidence type="ECO:0000256" key="1">
    <source>
        <dbReference type="ARBA" id="ARBA00013165"/>
    </source>
</evidence>
<dbReference type="GO" id="GO:0000049">
    <property type="term" value="F:tRNA binding"/>
    <property type="evidence" value="ECO:0007669"/>
    <property type="project" value="InterPro"/>
</dbReference>
<dbReference type="GO" id="GO:0004822">
    <property type="term" value="F:isoleucine-tRNA ligase activity"/>
    <property type="evidence" value="ECO:0007669"/>
    <property type="project" value="UniProtKB-EC"/>
</dbReference>
<dbReference type="PRINTS" id="PR00984">
    <property type="entry name" value="TRNASYNTHILE"/>
</dbReference>
<dbReference type="eggNOG" id="KOG0433">
    <property type="taxonomic scope" value="Eukaryota"/>
</dbReference>
<keyword evidence="3" id="KW-0547">Nucleotide-binding</keyword>
<dbReference type="Proteomes" id="UP000053447">
    <property type="component" value="Unassembled WGS sequence"/>
</dbReference>
<evidence type="ECO:0000313" key="10">
    <source>
        <dbReference type="EMBL" id="KTW26583.1"/>
    </source>
</evidence>
<dbReference type="AlphaFoldDB" id="A0A0W4ZE11"/>
<protein>
    <recommendedName>
        <fullName evidence="1">isoleucine--tRNA ligase</fullName>
        <ecNumber evidence="1">6.1.1.5</ecNumber>
    </recommendedName>
    <alternativeName>
        <fullName evidence="7">Isoleucyl-tRNA synthetase</fullName>
    </alternativeName>
</protein>
<dbReference type="GO" id="GO:0005739">
    <property type="term" value="C:mitochondrion"/>
    <property type="evidence" value="ECO:0007669"/>
    <property type="project" value="EnsemblFungi"/>
</dbReference>
<proteinExistence type="predicted"/>
<dbReference type="InterPro" id="IPR013155">
    <property type="entry name" value="M/V/L/I-tRNA-synth_anticd-bd"/>
</dbReference>
<dbReference type="Pfam" id="PF00133">
    <property type="entry name" value="tRNA-synt_1"/>
    <property type="match status" value="1"/>
</dbReference>
<dbReference type="Gene3D" id="3.40.50.620">
    <property type="entry name" value="HUPs"/>
    <property type="match status" value="2"/>
</dbReference>
<sequence length="894" mass="103693">MSLMNCKGHAFNKILKDVILRINIMNGQRVLYTPGWDCHGLPIETKIIEKHDWERSYEFPEKTRQEARKYVSEIIKCQKKGFKDLGVIGDWDKSYQTMDLSYSIFQLEVFKNMVEKGLIYRSCKPVYWSPSSKTALAESELVYKDNYISSAVYAKFPLVDLGNLSTMINAKNYKQIYALIWTTTPWTLPANRAIFIHEDMEYVIVDTAQHGSLIVAHNRIDHLPKSLNISQISLNFFGKMLLKTTYYNPLDKNDQILPFYHAAYVTSESGTGLVHAAPGHGIDDYKVCMQHNIDIFSPVDDYGCFTKDVLNGELESLFVLGEGNKKVIELLNTREMLVHSENYVHRYPCDWRTKEPVILRATAQWFIDLERIKYHCIKALQNVKMIPESGRARLVSFIQSRSEWCISRQRAWGVPIPVLYNLETGEPLLIVENIQHIIGTIKKYGMDAWWENSDSDIWIAPKYRKSDVKYKKGRETMDVWFDSGVSWNVISNESHGILMSNNPPIDLVIEGSDQHRGWFQSLLFTFISFQHNSNIAPYKIVLTHGHILDKYNQKMSKSIGNVMNPKDIIFGGKDIEKDPAYGIDVLRLWVTGSDFTNDINISSTVLKNVAEMQRKIRATLRFLLGNLYDWSGNELEYKDLKKIDQYALLQLYEFNFKVRELYDKFLFVQVVHTIANYTNNQLSSFYFSIIKDRLYADHRTSKSRIGSQTVLFHIFLNYVSIISPIIPLLALEAWKFAGKNVVGEVETPFHSGWYKCRKEWLNLELQKDFQNIEIIRSACNLVLEKARKNKHMKSSLESIIIIKVPLNTEAFHFFEKIEHELPELLIVSDVSIIPMDSNFSNQKWSDYEKIKLFGSICHITAQPSEKKKCLRCWMYTANIDFDLCPRCIEVTSNN</sequence>
<evidence type="ECO:0000256" key="7">
    <source>
        <dbReference type="ARBA" id="ARBA00032665"/>
    </source>
</evidence>
<dbReference type="InterPro" id="IPR002301">
    <property type="entry name" value="Ile-tRNA-ligase"/>
</dbReference>
<dbReference type="Gene3D" id="1.10.10.830">
    <property type="entry name" value="Ile-tRNA synthetase CP2 domain-like"/>
    <property type="match status" value="1"/>
</dbReference>
<keyword evidence="4" id="KW-0067">ATP-binding</keyword>
<dbReference type="PANTHER" id="PTHR42765:SF1">
    <property type="entry name" value="ISOLEUCINE--TRNA LIGASE, MITOCHONDRIAL"/>
    <property type="match status" value="1"/>
</dbReference>
<dbReference type="Gene3D" id="3.90.740.10">
    <property type="entry name" value="Valyl/Leucyl/Isoleucyl-tRNA synthetase, editing domain"/>
    <property type="match status" value="1"/>
</dbReference>
<dbReference type="InterPro" id="IPR009080">
    <property type="entry name" value="tRNAsynth_Ia_anticodon-bd"/>
</dbReference>
<dbReference type="GeneID" id="28942018"/>
<evidence type="ECO:0000256" key="5">
    <source>
        <dbReference type="ARBA" id="ARBA00022917"/>
    </source>
</evidence>
<dbReference type="SUPFAM" id="SSF50677">
    <property type="entry name" value="ValRS/IleRS/LeuRS editing domain"/>
    <property type="match status" value="1"/>
</dbReference>
<dbReference type="EMBL" id="LFWA01000017">
    <property type="protein sequence ID" value="KTW26583.1"/>
    <property type="molecule type" value="Genomic_DNA"/>
</dbReference>
<dbReference type="CDD" id="cd07960">
    <property type="entry name" value="Anticodon_Ia_Ile_BEm"/>
    <property type="match status" value="1"/>
</dbReference>
<dbReference type="GO" id="GO:0032543">
    <property type="term" value="P:mitochondrial translation"/>
    <property type="evidence" value="ECO:0007669"/>
    <property type="project" value="EnsemblFungi"/>
</dbReference>
<evidence type="ECO:0000256" key="3">
    <source>
        <dbReference type="ARBA" id="ARBA00022741"/>
    </source>
</evidence>
<organism evidence="10 11">
    <name type="scientific">Pneumocystis jirovecii (strain RU7)</name>
    <name type="common">Human pneumocystis pneumonia agent</name>
    <dbReference type="NCBI Taxonomy" id="1408657"/>
    <lineage>
        <taxon>Eukaryota</taxon>
        <taxon>Fungi</taxon>
        <taxon>Dikarya</taxon>
        <taxon>Ascomycota</taxon>
        <taxon>Taphrinomycotina</taxon>
        <taxon>Pneumocystomycetes</taxon>
        <taxon>Pneumocystaceae</taxon>
        <taxon>Pneumocystis</taxon>
    </lineage>
</organism>
<dbReference type="OrthoDB" id="10264412at2759"/>
<dbReference type="PANTHER" id="PTHR42765">
    <property type="entry name" value="SOLEUCYL-TRNA SYNTHETASE"/>
    <property type="match status" value="1"/>
</dbReference>
<dbReference type="RefSeq" id="XP_018228112.1">
    <property type="nucleotide sequence ID" value="XM_018375763.1"/>
</dbReference>
<dbReference type="GO" id="GO:0006428">
    <property type="term" value="P:isoleucyl-tRNA aminoacylation"/>
    <property type="evidence" value="ECO:0007669"/>
    <property type="project" value="InterPro"/>
</dbReference>
<dbReference type="InterPro" id="IPR002300">
    <property type="entry name" value="aa-tRNA-synth_Ia"/>
</dbReference>
<dbReference type="InterPro" id="IPR050081">
    <property type="entry name" value="Ile-tRNA_ligase"/>
</dbReference>
<dbReference type="InterPro" id="IPR033708">
    <property type="entry name" value="Anticodon_Ile_BEm"/>
</dbReference>
<dbReference type="GO" id="GO:0002161">
    <property type="term" value="F:aminoacyl-tRNA deacylase activity"/>
    <property type="evidence" value="ECO:0007669"/>
    <property type="project" value="InterPro"/>
</dbReference>
<feature type="domain" description="Methionyl/Valyl/Leucyl/Isoleucyl-tRNA synthetase anticodon-binding" evidence="9">
    <location>
        <begin position="644"/>
        <end position="799"/>
    </location>
</feature>
<evidence type="ECO:0000256" key="4">
    <source>
        <dbReference type="ARBA" id="ARBA00022840"/>
    </source>
</evidence>
<evidence type="ECO:0000259" key="9">
    <source>
        <dbReference type="Pfam" id="PF08264"/>
    </source>
</evidence>
<comment type="caution">
    <text evidence="10">The sequence shown here is derived from an EMBL/GenBank/DDBJ whole genome shotgun (WGS) entry which is preliminary data.</text>
</comment>
<keyword evidence="5" id="KW-0648">Protein biosynthesis</keyword>
<keyword evidence="11" id="KW-1185">Reference proteome</keyword>
<dbReference type="SUPFAM" id="SSF47323">
    <property type="entry name" value="Anticodon-binding domain of a subclass of class I aminoacyl-tRNA synthetases"/>
    <property type="match status" value="1"/>
</dbReference>
<dbReference type="SUPFAM" id="SSF52374">
    <property type="entry name" value="Nucleotidylyl transferase"/>
    <property type="match status" value="1"/>
</dbReference>
<evidence type="ECO:0000256" key="6">
    <source>
        <dbReference type="ARBA" id="ARBA00023146"/>
    </source>
</evidence>
<dbReference type="InterPro" id="IPR014729">
    <property type="entry name" value="Rossmann-like_a/b/a_fold"/>
</dbReference>
<dbReference type="NCBIfam" id="TIGR00392">
    <property type="entry name" value="ileS"/>
    <property type="match status" value="1"/>
</dbReference>
<evidence type="ECO:0000313" key="11">
    <source>
        <dbReference type="Proteomes" id="UP000053447"/>
    </source>
</evidence>
<reference evidence="11" key="1">
    <citation type="journal article" date="2016" name="Nat. Commun.">
        <title>Genome analysis of three Pneumocystis species reveals adaptation mechanisms to life exclusively in mammalian hosts.</title>
        <authorList>
            <person name="Ma L."/>
            <person name="Chen Z."/>
            <person name="Huang D.W."/>
            <person name="Kutty G."/>
            <person name="Ishihara M."/>
            <person name="Wang H."/>
            <person name="Abouelleil A."/>
            <person name="Bishop L."/>
            <person name="Davey E."/>
            <person name="Deng R."/>
            <person name="Deng X."/>
            <person name="Fan L."/>
            <person name="Fantoni G."/>
            <person name="Fitzgerald M."/>
            <person name="Gogineni E."/>
            <person name="Goldberg J.M."/>
            <person name="Handley G."/>
            <person name="Hu X."/>
            <person name="Huber C."/>
            <person name="Jiao X."/>
            <person name="Jones K."/>
            <person name="Levin J.Z."/>
            <person name="Liu Y."/>
            <person name="Macdonald P."/>
            <person name="Melnikov A."/>
            <person name="Raley C."/>
            <person name="Sassi M."/>
            <person name="Sherman B.T."/>
            <person name="Song X."/>
            <person name="Sykes S."/>
            <person name="Tran B."/>
            <person name="Walsh L."/>
            <person name="Xia Y."/>
            <person name="Yang J."/>
            <person name="Young S."/>
            <person name="Zeng Q."/>
            <person name="Zheng X."/>
            <person name="Stephens R."/>
            <person name="Nusbaum C."/>
            <person name="Birren B.W."/>
            <person name="Azadi P."/>
            <person name="Lempicki R.A."/>
            <person name="Cuomo C.A."/>
            <person name="Kovacs J.A."/>
        </authorList>
    </citation>
    <scope>NUCLEOTIDE SEQUENCE [LARGE SCALE GENOMIC DNA]</scope>
    <source>
        <strain evidence="11">RU7</strain>
    </source>
</reference>
<accession>A0A0W4ZE11</accession>
<evidence type="ECO:0000256" key="2">
    <source>
        <dbReference type="ARBA" id="ARBA00022598"/>
    </source>
</evidence>
<name>A0A0W4ZE11_PNEJ7</name>
<keyword evidence="6" id="KW-0030">Aminoacyl-tRNA synthetase</keyword>
<evidence type="ECO:0000259" key="8">
    <source>
        <dbReference type="Pfam" id="PF00133"/>
    </source>
</evidence>
<dbReference type="InterPro" id="IPR009008">
    <property type="entry name" value="Val/Leu/Ile-tRNA-synth_edit"/>
</dbReference>
<dbReference type="Pfam" id="PF08264">
    <property type="entry name" value="Anticodon_1"/>
    <property type="match status" value="1"/>
</dbReference>
<gene>
    <name evidence="10" type="ORF">T551_03500</name>
</gene>
<dbReference type="STRING" id="1408657.A0A0W4ZE11"/>
<dbReference type="VEuPathDB" id="FungiDB:T551_03500"/>
<feature type="domain" description="Aminoacyl-tRNA synthetase class Ia" evidence="8">
    <location>
        <begin position="8"/>
        <end position="602"/>
    </location>
</feature>
<dbReference type="GO" id="GO:0005524">
    <property type="term" value="F:ATP binding"/>
    <property type="evidence" value="ECO:0007669"/>
    <property type="project" value="UniProtKB-KW"/>
</dbReference>
<keyword evidence="2 10" id="KW-0436">Ligase</keyword>
<dbReference type="Gene3D" id="1.10.730.20">
    <property type="match status" value="1"/>
</dbReference>